<dbReference type="PANTHER" id="PTHR10357">
    <property type="entry name" value="ALPHA-AMYLASE FAMILY MEMBER"/>
    <property type="match status" value="1"/>
</dbReference>
<dbReference type="InterPro" id="IPR017853">
    <property type="entry name" value="GH"/>
</dbReference>
<dbReference type="GO" id="GO:0016798">
    <property type="term" value="F:hydrolase activity, acting on glycosyl bonds"/>
    <property type="evidence" value="ECO:0007669"/>
    <property type="project" value="UniProtKB-KW"/>
</dbReference>
<dbReference type="RefSeq" id="WP_212592650.1">
    <property type="nucleotide sequence ID" value="NZ_WSQA01000017.1"/>
</dbReference>
<dbReference type="Pfam" id="PF00128">
    <property type="entry name" value="Alpha-amylase"/>
    <property type="match status" value="1"/>
</dbReference>
<sequence>MVWMKGKRTTVFGLLLVGLWLVLGCQQPAGKSAETVQDEIIYHVFQRSFYDSNGDQHGDLRGLQSKLDYLQDLGVTSILMTPLYESVYYHNYYSSDFEKIDSSYGSKEDYMALIREIHRREMKLYMDMETQYVTEDHLWYKDSYGNPASPYSDYILYDDKEQLKPASIVFDIYDLKGYDGLVRKITTVNLLNKEVIAYNKKLFSYWLDPNQDGQFDDGVDGFRLDHMMDDLDNKGRLTNLFRDFWVPLIDTLKSINPDIHIMAEQADWGSYGIDYLTNAKVDWVFGFRIQQAIRSLDKAKVMAYADTTFRETPAGKNQLIFIENHDMTRFSTAVKQDKGKEKVGAALNLLLGGIPSIYYGQEIGMLGESYFMKYGIITDANEIPSREAFEWFKNKDSAGMPYWYRDSGPWWDSSNVKSNDGISVEEQAPDPTSLLSTYKQLIQLRKKYPVLIRGSYASYANDHNALVSFYRQDEDGKALVLINLSDATVDFTLPADSGKAKQVYLDGKAEKGDAASKTRLEAYGIQVWLLEEA</sequence>
<evidence type="ECO:0000313" key="3">
    <source>
        <dbReference type="Proteomes" id="UP000435036"/>
    </source>
</evidence>
<keyword evidence="3" id="KW-1185">Reference proteome</keyword>
<evidence type="ECO:0000259" key="1">
    <source>
        <dbReference type="SMART" id="SM00642"/>
    </source>
</evidence>
<comment type="caution">
    <text evidence="2">The sequence shown here is derived from an EMBL/GenBank/DDBJ whole genome shotgun (WGS) entry which is preliminary data.</text>
</comment>
<dbReference type="Proteomes" id="UP000435036">
    <property type="component" value="Unassembled WGS sequence"/>
</dbReference>
<dbReference type="SUPFAM" id="SSF51445">
    <property type="entry name" value="(Trans)glycosidases"/>
    <property type="match status" value="1"/>
</dbReference>
<evidence type="ECO:0000313" key="2">
    <source>
        <dbReference type="EMBL" id="MVZ63939.1"/>
    </source>
</evidence>
<feature type="domain" description="Glycosyl hydrolase family 13 catalytic" evidence="1">
    <location>
        <begin position="43"/>
        <end position="445"/>
    </location>
</feature>
<reference evidence="2 3" key="1">
    <citation type="submission" date="2019-12" db="EMBL/GenBank/DDBJ databases">
        <authorList>
            <person name="Dong K."/>
        </authorList>
    </citation>
    <scope>NUCLEOTIDE SEQUENCE [LARGE SCALE GENOMIC DNA]</scope>
    <source>
        <strain evidence="2 3">JCM 31225</strain>
    </source>
</reference>
<gene>
    <name evidence="2" type="ORF">GQF63_18100</name>
</gene>
<dbReference type="InterPro" id="IPR013780">
    <property type="entry name" value="Glyco_hydro_b"/>
</dbReference>
<dbReference type="SUPFAM" id="SSF51011">
    <property type="entry name" value="Glycosyl hydrolase domain"/>
    <property type="match status" value="1"/>
</dbReference>
<dbReference type="EMBL" id="WSQA01000017">
    <property type="protein sequence ID" value="MVZ63939.1"/>
    <property type="molecule type" value="Genomic_DNA"/>
</dbReference>
<dbReference type="GO" id="GO:0005975">
    <property type="term" value="P:carbohydrate metabolic process"/>
    <property type="evidence" value="ECO:0007669"/>
    <property type="project" value="InterPro"/>
</dbReference>
<dbReference type="AlphaFoldDB" id="A0A6N8L4I7"/>
<dbReference type="InterPro" id="IPR006047">
    <property type="entry name" value="GH13_cat_dom"/>
</dbReference>
<dbReference type="Gene3D" id="3.20.20.80">
    <property type="entry name" value="Glycosidases"/>
    <property type="match status" value="1"/>
</dbReference>
<dbReference type="Gene3D" id="2.60.40.1180">
    <property type="entry name" value="Golgi alpha-mannosidase II"/>
    <property type="match status" value="1"/>
</dbReference>
<protein>
    <submittedName>
        <fullName evidence="2">DUF3459 domain-containing protein</fullName>
    </submittedName>
</protein>
<name>A0A6N8L4I7_9SPHI</name>
<dbReference type="SMART" id="SM00642">
    <property type="entry name" value="Aamy"/>
    <property type="match status" value="1"/>
</dbReference>
<accession>A0A6N8L4I7</accession>
<dbReference type="Gene3D" id="3.90.400.10">
    <property type="entry name" value="Oligo-1,6-glucosidase, Domain 2"/>
    <property type="match status" value="1"/>
</dbReference>
<proteinExistence type="predicted"/>
<dbReference type="InterPro" id="IPR045857">
    <property type="entry name" value="O16G_dom_2"/>
</dbReference>
<dbReference type="PROSITE" id="PS51257">
    <property type="entry name" value="PROKAR_LIPOPROTEIN"/>
    <property type="match status" value="1"/>
</dbReference>
<organism evidence="2 3">
    <name type="scientific">Sphingobacterium humi</name>
    <dbReference type="NCBI Taxonomy" id="1796905"/>
    <lineage>
        <taxon>Bacteria</taxon>
        <taxon>Pseudomonadati</taxon>
        <taxon>Bacteroidota</taxon>
        <taxon>Sphingobacteriia</taxon>
        <taxon>Sphingobacteriales</taxon>
        <taxon>Sphingobacteriaceae</taxon>
        <taxon>Sphingobacterium</taxon>
    </lineage>
</organism>